<evidence type="ECO:0000256" key="7">
    <source>
        <dbReference type="SAM" id="Phobius"/>
    </source>
</evidence>
<keyword evidence="5 7" id="KW-0472">Membrane</keyword>
<dbReference type="EMBL" id="PDCK01000041">
    <property type="protein sequence ID" value="PRQ43009.1"/>
    <property type="molecule type" value="Genomic_DNA"/>
</dbReference>
<dbReference type="Gramene" id="PRQ43009">
    <property type="protein sequence ID" value="PRQ43009"/>
    <property type="gene ID" value="RchiOBHm_Chr3g0463791"/>
</dbReference>
<evidence type="ECO:0000256" key="2">
    <source>
        <dbReference type="ARBA" id="ARBA00005982"/>
    </source>
</evidence>
<evidence type="ECO:0000256" key="1">
    <source>
        <dbReference type="ARBA" id="ARBA00004141"/>
    </source>
</evidence>
<dbReference type="OMA" id="QYFFIGC"/>
<evidence type="ECO:0000256" key="4">
    <source>
        <dbReference type="ARBA" id="ARBA00022989"/>
    </source>
</evidence>
<dbReference type="Proteomes" id="UP000238479">
    <property type="component" value="Chromosome 3"/>
</dbReference>
<keyword evidence="3 6" id="KW-0812">Transmembrane</keyword>
<dbReference type="AlphaFoldDB" id="A0A2P6R9A9"/>
<evidence type="ECO:0000313" key="8">
    <source>
        <dbReference type="EMBL" id="PRQ43009.1"/>
    </source>
</evidence>
<evidence type="ECO:0000256" key="3">
    <source>
        <dbReference type="ARBA" id="ARBA00022692"/>
    </source>
</evidence>
<feature type="transmembrane region" description="Helical" evidence="7">
    <location>
        <begin position="260"/>
        <end position="280"/>
    </location>
</feature>
<organism evidence="8 9">
    <name type="scientific">Rosa chinensis</name>
    <name type="common">China rose</name>
    <dbReference type="NCBI Taxonomy" id="74649"/>
    <lineage>
        <taxon>Eukaryota</taxon>
        <taxon>Viridiplantae</taxon>
        <taxon>Streptophyta</taxon>
        <taxon>Embryophyta</taxon>
        <taxon>Tracheophyta</taxon>
        <taxon>Spermatophyta</taxon>
        <taxon>Magnoliopsida</taxon>
        <taxon>eudicotyledons</taxon>
        <taxon>Gunneridae</taxon>
        <taxon>Pentapetalae</taxon>
        <taxon>rosids</taxon>
        <taxon>fabids</taxon>
        <taxon>Rosales</taxon>
        <taxon>Rosaceae</taxon>
        <taxon>Rosoideae</taxon>
        <taxon>Rosoideae incertae sedis</taxon>
        <taxon>Rosa</taxon>
    </lineage>
</organism>
<dbReference type="STRING" id="74649.A0A2P6R9A9"/>
<dbReference type="GO" id="GO:0022857">
    <property type="term" value="F:transmembrane transporter activity"/>
    <property type="evidence" value="ECO:0007669"/>
    <property type="project" value="InterPro"/>
</dbReference>
<dbReference type="GO" id="GO:0016020">
    <property type="term" value="C:membrane"/>
    <property type="evidence" value="ECO:0007669"/>
    <property type="project" value="UniProtKB-SubCell"/>
</dbReference>
<feature type="transmembrane region" description="Helical" evidence="7">
    <location>
        <begin position="235"/>
        <end position="254"/>
    </location>
</feature>
<comment type="caution">
    <text evidence="8">The sequence shown here is derived from an EMBL/GenBank/DDBJ whole genome shotgun (WGS) entry which is preliminary data.</text>
</comment>
<keyword evidence="4 7" id="KW-1133">Transmembrane helix</keyword>
<feature type="transmembrane region" description="Helical" evidence="7">
    <location>
        <begin position="461"/>
        <end position="483"/>
    </location>
</feature>
<proteinExistence type="inferred from homology"/>
<dbReference type="InterPro" id="IPR036259">
    <property type="entry name" value="MFS_trans_sf"/>
</dbReference>
<evidence type="ECO:0000313" key="9">
    <source>
        <dbReference type="Proteomes" id="UP000238479"/>
    </source>
</evidence>
<keyword evidence="9" id="KW-1185">Reference proteome</keyword>
<keyword evidence="6" id="KW-0813">Transport</keyword>
<name>A0A2P6R9A9_ROSCH</name>
<dbReference type="GO" id="GO:0006857">
    <property type="term" value="P:oligopeptide transport"/>
    <property type="evidence" value="ECO:0007669"/>
    <property type="project" value="InterPro"/>
</dbReference>
<evidence type="ECO:0000256" key="5">
    <source>
        <dbReference type="ARBA" id="ARBA00023136"/>
    </source>
</evidence>
<dbReference type="Pfam" id="PF00854">
    <property type="entry name" value="PTR2"/>
    <property type="match status" value="1"/>
</dbReference>
<feature type="transmembrane region" description="Helical" evidence="7">
    <location>
        <begin position="503"/>
        <end position="525"/>
    </location>
</feature>
<keyword evidence="8" id="KW-0378">Hydrolase</keyword>
<dbReference type="EC" id="3.6.3.43" evidence="8"/>
<feature type="transmembrane region" description="Helical" evidence="7">
    <location>
        <begin position="420"/>
        <end position="440"/>
    </location>
</feature>
<accession>A0A2P6R9A9</accession>
<feature type="transmembrane region" description="Helical" evidence="7">
    <location>
        <begin position="380"/>
        <end position="400"/>
    </location>
</feature>
<sequence length="613" mass="68823">MVGFFKLALYRSRITLNQSACFSIPFFCKLCKRNQCDSPVLNSKQNKAWKMALVEDEYTNDGTVDIHKNPANKRKTGNWKACRFILGNECCERLAYYGMSTNLVNYLQKQLSMGNAAASKSVTNWSGTCYATPLLGAFLADAYLGRYWTIAIFSIIYALGMAFLSLTASINGLKPSCDSSGCHATASQKAVCFVALYMIALGTGGIKPCVSSFGADQFDETDDTEKEKKSSFFNWFYMSINVGALIASSVLVYIQMNVGWNWGFGIPAVAMVIAVVFFFFGSPLYRLQKPGGSPLTRIIQVIVASCRKFNVKVPDDKSLLYETRDAESNIQGSRKLEHTDKLRFFDKAAVEDLKSLENPWKVCTVTQVEELKAIIQLLPIWASGIVFAAVYSQMSTMFVLQGNTMDQHMGPKFKIPSASLSLFDTVSVLIWAPIYDLVIVPFARKFTGHPRGFTQLQRMGIGLLISVFSMVVAGILEVVRLGIVHKNNYYDREYIPMSIFWQVPQYFLIGCAEVFTFIGQLEFFYDQAPDAMRSLCSALSLTTISLGNYLSTLLVTIVTKVTTRNGKLGWIPDNLNRGHLDYFYWLLTILSVINFLVYLLIAKWYTYKKTVDR</sequence>
<feature type="transmembrane region" description="Helical" evidence="7">
    <location>
        <begin position="582"/>
        <end position="601"/>
    </location>
</feature>
<dbReference type="PANTHER" id="PTHR11654">
    <property type="entry name" value="OLIGOPEPTIDE TRANSPORTER-RELATED"/>
    <property type="match status" value="1"/>
</dbReference>
<comment type="subcellular location">
    <subcellularLocation>
        <location evidence="1 6">Membrane</location>
        <topology evidence="1 6">Multi-pass membrane protein</topology>
    </subcellularLocation>
</comment>
<dbReference type="GO" id="GO:0016787">
    <property type="term" value="F:hydrolase activity"/>
    <property type="evidence" value="ECO:0007669"/>
    <property type="project" value="UniProtKB-KW"/>
</dbReference>
<comment type="similarity">
    <text evidence="2 6">Belongs to the major facilitator superfamily. Proton-dependent oligopeptide transporter (POT/PTR) (TC 2.A.17) family.</text>
</comment>
<dbReference type="SUPFAM" id="SSF103473">
    <property type="entry name" value="MFS general substrate transporter"/>
    <property type="match status" value="1"/>
</dbReference>
<dbReference type="Gene3D" id="1.20.1250.20">
    <property type="entry name" value="MFS general substrate transporter like domains"/>
    <property type="match status" value="1"/>
</dbReference>
<dbReference type="InterPro" id="IPR018456">
    <property type="entry name" value="PTR2_symporter_CS"/>
</dbReference>
<dbReference type="PROSITE" id="PS01023">
    <property type="entry name" value="PTR2_2"/>
    <property type="match status" value="1"/>
</dbReference>
<feature type="transmembrane region" description="Helical" evidence="7">
    <location>
        <begin position="147"/>
        <end position="166"/>
    </location>
</feature>
<reference evidence="8 9" key="1">
    <citation type="journal article" date="2018" name="Nat. Genet.">
        <title>The Rosa genome provides new insights in the design of modern roses.</title>
        <authorList>
            <person name="Bendahmane M."/>
        </authorList>
    </citation>
    <scope>NUCLEOTIDE SEQUENCE [LARGE SCALE GENOMIC DNA]</scope>
    <source>
        <strain evidence="9">cv. Old Blush</strain>
    </source>
</reference>
<feature type="transmembrane region" description="Helical" evidence="7">
    <location>
        <begin position="537"/>
        <end position="562"/>
    </location>
</feature>
<protein>
    <submittedName>
        <fullName evidence="8">Putative peptide-transporting ATPase</fullName>
        <ecNumber evidence="8">3.6.3.43</ecNumber>
    </submittedName>
</protein>
<dbReference type="InterPro" id="IPR000109">
    <property type="entry name" value="POT_fam"/>
</dbReference>
<gene>
    <name evidence="8" type="ORF">RchiOBHm_Chr3g0463791</name>
</gene>
<dbReference type="PROSITE" id="PS01022">
    <property type="entry name" value="PTR2_1"/>
    <property type="match status" value="1"/>
</dbReference>
<evidence type="ECO:0000256" key="6">
    <source>
        <dbReference type="RuleBase" id="RU003755"/>
    </source>
</evidence>